<dbReference type="GO" id="GO:0046983">
    <property type="term" value="F:protein dimerization activity"/>
    <property type="evidence" value="ECO:0007669"/>
    <property type="project" value="InterPro"/>
</dbReference>
<dbReference type="Pfam" id="PF03118">
    <property type="entry name" value="RNA_pol_A_CTD"/>
    <property type="match status" value="1"/>
</dbReference>
<dbReference type="InterPro" id="IPR011263">
    <property type="entry name" value="DNA-dir_RNA_pol_RpoA/D/Rpb3"/>
</dbReference>
<dbReference type="GO" id="GO:0006351">
    <property type="term" value="P:DNA-templated transcription"/>
    <property type="evidence" value="ECO:0007669"/>
    <property type="project" value="UniProtKB-UniRule"/>
</dbReference>
<evidence type="ECO:0000313" key="13">
    <source>
        <dbReference type="EMBL" id="ANO44783.1"/>
    </source>
</evidence>
<dbReference type="FunFam" id="1.10.150.20:FF:000021">
    <property type="entry name" value="DNA-directed RNA polymerase subunit alpha"/>
    <property type="match status" value="1"/>
</dbReference>
<dbReference type="EMBL" id="KU303182">
    <property type="protein sequence ID" value="ANO44783.1"/>
    <property type="molecule type" value="Genomic_DNA"/>
</dbReference>
<keyword evidence="4 11" id="KW-0240">DNA-directed RNA polymerase</keyword>
<dbReference type="GO" id="GO:0003677">
    <property type="term" value="F:DNA binding"/>
    <property type="evidence" value="ECO:0007669"/>
    <property type="project" value="UniProtKB-UniRule"/>
</dbReference>
<evidence type="ECO:0000256" key="2">
    <source>
        <dbReference type="ARBA" id="ARBA00004229"/>
    </source>
</evidence>
<dbReference type="GO" id="GO:0009507">
    <property type="term" value="C:chloroplast"/>
    <property type="evidence" value="ECO:0007669"/>
    <property type="project" value="UniProtKB-SubCell"/>
</dbReference>
<dbReference type="FunFam" id="3.30.1360.10:FF:000039">
    <property type="entry name" value="DNA-directed RNA polymerase subunit alpha"/>
    <property type="match status" value="1"/>
</dbReference>
<keyword evidence="7 11" id="KW-0808">Transferase</keyword>
<geneLocation type="chloroplast" evidence="13"/>
<dbReference type="FunFam" id="2.170.120.12:FF:000001">
    <property type="entry name" value="DNA-directed RNA polymerase subunit alpha"/>
    <property type="match status" value="1"/>
</dbReference>
<feature type="region of interest" description="Alpha C-terminal domain (alpha-CTD)" evidence="11">
    <location>
        <begin position="267"/>
        <end position="339"/>
    </location>
</feature>
<evidence type="ECO:0000256" key="10">
    <source>
        <dbReference type="ARBA" id="ARBA00048552"/>
    </source>
</evidence>
<dbReference type="InterPro" id="IPR011260">
    <property type="entry name" value="RNAP_asu_C"/>
</dbReference>
<comment type="similarity">
    <text evidence="3 11">Belongs to the RNA polymerase alpha chain family.</text>
</comment>
<keyword evidence="9 11" id="KW-0804">Transcription</keyword>
<dbReference type="GO" id="GO:0003899">
    <property type="term" value="F:DNA-directed RNA polymerase activity"/>
    <property type="evidence" value="ECO:0007669"/>
    <property type="project" value="UniProtKB-UniRule"/>
</dbReference>
<proteinExistence type="inferred from homology"/>
<name>A0A1B0YRQ2_CLIBO</name>
<dbReference type="EC" id="2.7.7.6" evidence="11"/>
<evidence type="ECO:0000259" key="12">
    <source>
        <dbReference type="SMART" id="SM00662"/>
    </source>
</evidence>
<dbReference type="Gene3D" id="1.10.150.20">
    <property type="entry name" value="5' to 3' exonuclease, C-terminal subdomain"/>
    <property type="match status" value="1"/>
</dbReference>
<dbReference type="Gene3D" id="3.30.1360.10">
    <property type="entry name" value="RNA polymerase, RBP11-like subunit"/>
    <property type="match status" value="1"/>
</dbReference>
<evidence type="ECO:0000256" key="5">
    <source>
        <dbReference type="ARBA" id="ARBA00022528"/>
    </source>
</evidence>
<comment type="domain">
    <text evidence="11">The N-terminal domain is essential for RNAP assembly and basal transcription, whereas the C-terminal domain is involved in interaction with transcriptional regulators and with upstream promoter elements.</text>
</comment>
<sequence length="339" mass="38821">MVREEVGGSTRTLQWKCVESRIDSKRLYYGRFILSPLMKGQADTIGIAMRRALLGEIEGTCITRAKSEKVPHEYSTIVGIKESVHEILINLKEIVLRSTLYGVRDASICVRGPRHVTAQDIISPPSVEIVDTTQHIANLTESIDLCIELQINRGRGYHMKPTNNSQDGSYPIDAVSMPVRNTNHSIHSYGDGNEKQEILFLEIWTNGSLTPKEALYEASRNLIDLFIPFLHAEEEGINFKETKNRFTLPSFTFQDRLTNLKKNKKGIPLKCIFIDQLELPPRTYNCLKRSNIHTLLDLLSNSQEDLMRIEYFRIEDVKQILDTLQKHFTIDLPNINFSF</sequence>
<dbReference type="InterPro" id="IPR036603">
    <property type="entry name" value="RBP11-like"/>
</dbReference>
<keyword evidence="8 11" id="KW-0548">Nucleotidyltransferase</keyword>
<evidence type="ECO:0000256" key="9">
    <source>
        <dbReference type="ARBA" id="ARBA00023163"/>
    </source>
</evidence>
<dbReference type="InterPro" id="IPR011262">
    <property type="entry name" value="DNA-dir_RNA_pol_insert"/>
</dbReference>
<evidence type="ECO:0000256" key="8">
    <source>
        <dbReference type="ARBA" id="ARBA00022695"/>
    </source>
</evidence>
<feature type="region of interest" description="Alpha N-terminal domain (alpha-NTD)" evidence="11">
    <location>
        <begin position="1"/>
        <end position="240"/>
    </location>
</feature>
<dbReference type="InterPro" id="IPR036643">
    <property type="entry name" value="RNApol_insert_sf"/>
</dbReference>
<dbReference type="AlphaFoldDB" id="A0A1B0YRQ2"/>
<accession>A0A1B0YRQ2</accession>
<dbReference type="Gene3D" id="2.170.120.12">
    <property type="entry name" value="DNA-directed RNA polymerase, insert domain"/>
    <property type="match status" value="1"/>
</dbReference>
<evidence type="ECO:0000256" key="4">
    <source>
        <dbReference type="ARBA" id="ARBA00022478"/>
    </source>
</evidence>
<feature type="domain" description="DNA-directed RNA polymerase RpoA/D/Rpb3-type" evidence="12">
    <location>
        <begin position="29"/>
        <end position="232"/>
    </location>
</feature>
<dbReference type="CDD" id="cd06928">
    <property type="entry name" value="RNAP_alpha_NTD"/>
    <property type="match status" value="1"/>
</dbReference>
<evidence type="ECO:0000256" key="1">
    <source>
        <dbReference type="ARBA" id="ARBA00004026"/>
    </source>
</evidence>
<protein>
    <recommendedName>
        <fullName evidence="11">DNA-directed RNA polymerase subunit alpha</fullName>
        <shortName evidence="11">PEP</shortName>
        <ecNumber evidence="11">2.7.7.6</ecNumber>
    </recommendedName>
    <alternativeName>
        <fullName evidence="11">Plastid-encoded RNA polymerase subunit alpha</fullName>
        <shortName evidence="11">RNA polymerase subunit alpha</shortName>
    </alternativeName>
</protein>
<keyword evidence="6 13" id="KW-0934">Plastid</keyword>
<comment type="subunit">
    <text evidence="11">In plastids the minimal PEP RNA polymerase catalytic core is composed of four subunits: alpha, beta, beta', and beta''. When a (nuclear-encoded) sigma factor is associated with the core the holoenzyme is formed, which can initiate transcription.</text>
</comment>
<reference evidence="13" key="1">
    <citation type="journal article" date="2016" name="Cladistics">
        <title>Phylogenomics and historical biogeography of the monocot order Liliales: Out of Gondwana.</title>
        <authorList>
            <person name="Givnish T."/>
            <person name="Zuluaga A."/>
            <person name="Marques I."/>
            <person name="Lam V.K.Y."/>
            <person name="Soto Gomez M."/>
            <person name="Iles W.J.D."/>
            <person name="Ames M."/>
            <person name="Spalink D."/>
            <person name="Moeller J.R."/>
            <person name="Briggs B.G."/>
            <person name="Lyon S.P."/>
            <person name="Stevenson D.W."/>
            <person name="Zomlefer W."/>
            <person name="Graham S.W."/>
        </authorList>
    </citation>
    <scope>NUCLEOTIDE SEQUENCE</scope>
</reference>
<comment type="subcellular location">
    <subcellularLocation>
        <location evidence="2 11">Plastid</location>
        <location evidence="2 11">Chloroplast</location>
    </subcellularLocation>
</comment>
<dbReference type="SUPFAM" id="SSF56553">
    <property type="entry name" value="Insert subdomain of RNA polymerase alpha subunit"/>
    <property type="match status" value="1"/>
</dbReference>
<organism evidence="13">
    <name type="scientific">Clintonia borealis</name>
    <name type="common">Blue bead lily</name>
    <name type="synonym">Dracaena borealis</name>
    <dbReference type="NCBI Taxonomy" id="34183"/>
    <lineage>
        <taxon>Eukaryota</taxon>
        <taxon>Viridiplantae</taxon>
        <taxon>Streptophyta</taxon>
        <taxon>Embryophyta</taxon>
        <taxon>Tracheophyta</taxon>
        <taxon>Spermatophyta</taxon>
        <taxon>Magnoliopsida</taxon>
        <taxon>Liliopsida</taxon>
        <taxon>Liliales</taxon>
        <taxon>Liliaceae</taxon>
        <taxon>Clintonia</taxon>
    </lineage>
</organism>
<comment type="function">
    <text evidence="1 11">DNA-dependent RNA polymerase catalyzes the transcription of DNA into RNA using the four ribonucleoside triphosphates as substrates.</text>
</comment>
<keyword evidence="5 13" id="KW-0150">Chloroplast</keyword>
<dbReference type="Pfam" id="PF01193">
    <property type="entry name" value="RNA_pol_L"/>
    <property type="match status" value="1"/>
</dbReference>
<dbReference type="SUPFAM" id="SSF47789">
    <property type="entry name" value="C-terminal domain of RNA polymerase alpha subunit"/>
    <property type="match status" value="1"/>
</dbReference>
<dbReference type="NCBIfam" id="TIGR02027">
    <property type="entry name" value="rpoA"/>
    <property type="match status" value="1"/>
</dbReference>
<evidence type="ECO:0000256" key="11">
    <source>
        <dbReference type="HAMAP-Rule" id="MF_00059"/>
    </source>
</evidence>
<dbReference type="HAMAP" id="MF_00059">
    <property type="entry name" value="RNApol_bact_RpoA"/>
    <property type="match status" value="1"/>
</dbReference>
<evidence type="ECO:0000256" key="6">
    <source>
        <dbReference type="ARBA" id="ARBA00022640"/>
    </source>
</evidence>
<evidence type="ECO:0000256" key="7">
    <source>
        <dbReference type="ARBA" id="ARBA00022679"/>
    </source>
</evidence>
<comment type="catalytic activity">
    <reaction evidence="10 11">
        <text>RNA(n) + a ribonucleoside 5'-triphosphate = RNA(n+1) + diphosphate</text>
        <dbReference type="Rhea" id="RHEA:21248"/>
        <dbReference type="Rhea" id="RHEA-COMP:14527"/>
        <dbReference type="Rhea" id="RHEA-COMP:17342"/>
        <dbReference type="ChEBI" id="CHEBI:33019"/>
        <dbReference type="ChEBI" id="CHEBI:61557"/>
        <dbReference type="ChEBI" id="CHEBI:140395"/>
        <dbReference type="EC" id="2.7.7.6"/>
    </reaction>
</comment>
<dbReference type="Pfam" id="PF01000">
    <property type="entry name" value="RNA_pol_A_bac"/>
    <property type="match status" value="1"/>
</dbReference>
<dbReference type="InterPro" id="IPR011773">
    <property type="entry name" value="DNA-dir_RpoA"/>
</dbReference>
<dbReference type="GO" id="GO:0000428">
    <property type="term" value="C:DNA-directed RNA polymerase complex"/>
    <property type="evidence" value="ECO:0007669"/>
    <property type="project" value="UniProtKB-KW"/>
</dbReference>
<gene>
    <name evidence="11 13" type="primary">rpoA</name>
</gene>
<dbReference type="SUPFAM" id="SSF55257">
    <property type="entry name" value="RBP11-like subunits of RNA polymerase"/>
    <property type="match status" value="1"/>
</dbReference>
<evidence type="ECO:0000256" key="3">
    <source>
        <dbReference type="ARBA" id="ARBA00007123"/>
    </source>
</evidence>
<dbReference type="SMART" id="SM00662">
    <property type="entry name" value="RPOLD"/>
    <property type="match status" value="1"/>
</dbReference>